<accession>A0ABT2UUB6</accession>
<sequence length="71" mass="8331">MAQNRRLETDQEFNEAMEKQALIRIFKDDHIIESGVVITRFDDQTIVVQSGVSGLFYYPRAACEFFETKQR</sequence>
<evidence type="ECO:0008006" key="3">
    <source>
        <dbReference type="Google" id="ProtNLM"/>
    </source>
</evidence>
<dbReference type="RefSeq" id="WP_262688947.1">
    <property type="nucleotide sequence ID" value="NZ_JAOQIO010000125.1"/>
</dbReference>
<proteinExistence type="predicted"/>
<reference evidence="1 2" key="1">
    <citation type="submission" date="2022-09" db="EMBL/GenBank/DDBJ databases">
        <authorList>
            <person name="Han X.L."/>
            <person name="Wang Q."/>
            <person name="Lu T."/>
        </authorList>
    </citation>
    <scope>NUCLEOTIDE SEQUENCE [LARGE SCALE GENOMIC DNA]</scope>
    <source>
        <strain evidence="1 2">WQ 127069</strain>
    </source>
</reference>
<evidence type="ECO:0000313" key="1">
    <source>
        <dbReference type="EMBL" id="MCU6798239.1"/>
    </source>
</evidence>
<protein>
    <recommendedName>
        <fullName evidence="3">DUF2642 domain-containing protein</fullName>
    </recommendedName>
</protein>
<dbReference type="EMBL" id="JAOQIO010000125">
    <property type="protein sequence ID" value="MCU6798239.1"/>
    <property type="molecule type" value="Genomic_DNA"/>
</dbReference>
<dbReference type="Proteomes" id="UP001652445">
    <property type="component" value="Unassembled WGS sequence"/>
</dbReference>
<comment type="caution">
    <text evidence="1">The sequence shown here is derived from an EMBL/GenBank/DDBJ whole genome shotgun (WGS) entry which is preliminary data.</text>
</comment>
<keyword evidence="2" id="KW-1185">Reference proteome</keyword>
<evidence type="ECO:0000313" key="2">
    <source>
        <dbReference type="Proteomes" id="UP001652445"/>
    </source>
</evidence>
<name>A0ABT2UUB6_9BACL</name>
<gene>
    <name evidence="1" type="ORF">OB236_39540</name>
</gene>
<organism evidence="1 2">
    <name type="scientific">Paenibacillus baimaensis</name>
    <dbReference type="NCBI Taxonomy" id="2982185"/>
    <lineage>
        <taxon>Bacteria</taxon>
        <taxon>Bacillati</taxon>
        <taxon>Bacillota</taxon>
        <taxon>Bacilli</taxon>
        <taxon>Bacillales</taxon>
        <taxon>Paenibacillaceae</taxon>
        <taxon>Paenibacillus</taxon>
    </lineage>
</organism>